<proteinExistence type="predicted"/>
<name>A0ACC0JN26_CHOFU</name>
<sequence>MRLKVINWIFLTCLATALTSESEPRPRRHLYDMKQMLAYKLFTRNEPNCTRYQPPGTRFFRIPGFNDVVVKAVPKSFVTPAPIIEKIPPNPHLSVVGSYLGTDSIDETYNALLGANNLFKTGILEANDMALHKLSPLRPIARKPVTLCLNPKPVHPSTVESVASEAVPTRYSYKQINQDGSVTTWSSYLDFNQGVKVTEGGKTLPFVIDRIRKIPVQFPVPVLPEVSKTLNPYDANFGHYYPVKVNQPDSYYSYQQMNHDGRLTAHTGLPSSYNKYGSQVVVTDAENTPPPPFFFENVPMSTLYPKAPLLDIIGPKPLAFDVPAGHVIYDAPVFENPLLAPGYSYTQIHGSDGMTTAHEAAASSAPPISLFPRIHERNPFAPPAYQFIPYSYNQDHSGVRVENYAGTHGWDFKEHEEDFSATEPLTFGVQPPSPYSFSDKQNSSDGKVTYYNGAQKNMQPAIADRKENATAGSKVNGIYASTLPLVNRFTYPVPNSFVKIPSVESNAPQKPIKPPSASGTSSFLYKHVHRDGSVTSYGEEGSNDHKPNPAMPTVQGNTRVFESPIYTGPFPIDVNTNAYKPSSPVSGLFSYKLLNNGQVDYHYAIGRNEVSLTPELEGNEPFPVSSLHRVSAAPVTGYVESDSKYSPDPAFGQSSSLNQGGIPQRYSYTHTGYPQPNPFLTVNADNPVIATNNQQQYYTNEFQNYNGDFYPNSDDYVYIPPARYDEISSPVKPFNFSRLPPKKFSNRFVYENVDGVNTRDENFYLPSSTPKPQESSAHNFYDKESLAQVRYNRKSFLSNRNSVTNNFVVTPELVSTPKPADTVYVKQAPVQVPLNFQPSLGNRNNYPMVAPEQVSIPNSPLNSVHNEQNVIEILSSPQSSVNHSSLNANPITVQKTSFLFKQSNADGSSITTTNDGNTMSVQVEEARQPAAVQDEQSNEEETPRAVDETPKNIPVPVVVEEAARPEPVQVPS</sequence>
<dbReference type="EMBL" id="CM046111">
    <property type="protein sequence ID" value="KAI8425275.1"/>
    <property type="molecule type" value="Genomic_DNA"/>
</dbReference>
<accession>A0ACC0JN26</accession>
<gene>
    <name evidence="1" type="ORF">MSG28_007057</name>
</gene>
<evidence type="ECO:0000313" key="2">
    <source>
        <dbReference type="Proteomes" id="UP001064048"/>
    </source>
</evidence>
<evidence type="ECO:0000313" key="1">
    <source>
        <dbReference type="EMBL" id="KAI8425275.1"/>
    </source>
</evidence>
<reference evidence="1 2" key="1">
    <citation type="journal article" date="2022" name="Genome Biol. Evol.">
        <title>The Spruce Budworm Genome: Reconstructing the Evolutionary History of Antifreeze Proteins.</title>
        <authorList>
            <person name="Beliveau C."/>
            <person name="Gagne P."/>
            <person name="Picq S."/>
            <person name="Vernygora O."/>
            <person name="Keeling C.I."/>
            <person name="Pinkney K."/>
            <person name="Doucet D."/>
            <person name="Wen F."/>
            <person name="Johnston J.S."/>
            <person name="Maaroufi H."/>
            <person name="Boyle B."/>
            <person name="Laroche J."/>
            <person name="Dewar K."/>
            <person name="Juretic N."/>
            <person name="Blackburn G."/>
            <person name="Nisole A."/>
            <person name="Brunet B."/>
            <person name="Brandao M."/>
            <person name="Lumley L."/>
            <person name="Duan J."/>
            <person name="Quan G."/>
            <person name="Lucarotti C.J."/>
            <person name="Roe A.D."/>
            <person name="Sperling F.A.H."/>
            <person name="Levesque R.C."/>
            <person name="Cusson M."/>
        </authorList>
    </citation>
    <scope>NUCLEOTIDE SEQUENCE [LARGE SCALE GENOMIC DNA]</scope>
    <source>
        <strain evidence="1">Glfc:IPQL:Cfum</strain>
    </source>
</reference>
<protein>
    <submittedName>
        <fullName evidence="1">Uncharacterized protein</fullName>
    </submittedName>
</protein>
<keyword evidence="2" id="KW-1185">Reference proteome</keyword>
<dbReference type="Proteomes" id="UP001064048">
    <property type="component" value="Chromosome 11"/>
</dbReference>
<comment type="caution">
    <text evidence="1">The sequence shown here is derived from an EMBL/GenBank/DDBJ whole genome shotgun (WGS) entry which is preliminary data.</text>
</comment>
<organism evidence="1 2">
    <name type="scientific">Choristoneura fumiferana</name>
    <name type="common">Spruce budworm moth</name>
    <name type="synonym">Archips fumiferana</name>
    <dbReference type="NCBI Taxonomy" id="7141"/>
    <lineage>
        <taxon>Eukaryota</taxon>
        <taxon>Metazoa</taxon>
        <taxon>Ecdysozoa</taxon>
        <taxon>Arthropoda</taxon>
        <taxon>Hexapoda</taxon>
        <taxon>Insecta</taxon>
        <taxon>Pterygota</taxon>
        <taxon>Neoptera</taxon>
        <taxon>Endopterygota</taxon>
        <taxon>Lepidoptera</taxon>
        <taxon>Glossata</taxon>
        <taxon>Ditrysia</taxon>
        <taxon>Tortricoidea</taxon>
        <taxon>Tortricidae</taxon>
        <taxon>Tortricinae</taxon>
        <taxon>Choristoneura</taxon>
    </lineage>
</organism>